<proteinExistence type="predicted"/>
<gene>
    <name evidence="4" type="ORF">R1flu_019014</name>
</gene>
<keyword evidence="5" id="KW-1185">Reference proteome</keyword>
<dbReference type="PANTHER" id="PTHR20922:SF19">
    <property type="entry name" value="F24J5.3"/>
    <property type="match status" value="1"/>
</dbReference>
<keyword evidence="1" id="KW-0479">Metal-binding</keyword>
<dbReference type="PANTHER" id="PTHR20922">
    <property type="entry name" value="DNL-TYPE ZINC FINGER PROTEIN"/>
    <property type="match status" value="1"/>
</dbReference>
<evidence type="ECO:0000256" key="1">
    <source>
        <dbReference type="PROSITE-ProRule" id="PRU00834"/>
    </source>
</evidence>
<reference evidence="4 5" key="1">
    <citation type="submission" date="2024-09" db="EMBL/GenBank/DDBJ databases">
        <title>Chromosome-scale assembly of Riccia fluitans.</title>
        <authorList>
            <person name="Paukszto L."/>
            <person name="Sawicki J."/>
            <person name="Karawczyk K."/>
            <person name="Piernik-Szablinska J."/>
            <person name="Szczecinska M."/>
            <person name="Mazdziarz M."/>
        </authorList>
    </citation>
    <scope>NUCLEOTIDE SEQUENCE [LARGE SCALE GENOMIC DNA]</scope>
    <source>
        <strain evidence="4">Rf_01</strain>
        <tissue evidence="4">Aerial parts of the thallus</tissue>
    </source>
</reference>
<dbReference type="PROSITE" id="PS51501">
    <property type="entry name" value="ZF_DNL"/>
    <property type="match status" value="1"/>
</dbReference>
<evidence type="ECO:0000313" key="5">
    <source>
        <dbReference type="Proteomes" id="UP001605036"/>
    </source>
</evidence>
<dbReference type="AlphaFoldDB" id="A0ABD1ZJP9"/>
<evidence type="ECO:0000256" key="2">
    <source>
        <dbReference type="SAM" id="MobiDB-lite"/>
    </source>
</evidence>
<dbReference type="Pfam" id="PF05180">
    <property type="entry name" value="zf-DNL"/>
    <property type="match status" value="1"/>
</dbReference>
<evidence type="ECO:0000313" key="4">
    <source>
        <dbReference type="EMBL" id="KAL2650886.1"/>
    </source>
</evidence>
<keyword evidence="1" id="KW-0862">Zinc</keyword>
<keyword evidence="1" id="KW-0863">Zinc-finger</keyword>
<dbReference type="GO" id="GO:0008270">
    <property type="term" value="F:zinc ion binding"/>
    <property type="evidence" value="ECO:0007669"/>
    <property type="project" value="UniProtKB-KW"/>
</dbReference>
<dbReference type="Proteomes" id="UP001605036">
    <property type="component" value="Unassembled WGS sequence"/>
</dbReference>
<evidence type="ECO:0000259" key="3">
    <source>
        <dbReference type="PROSITE" id="PS51501"/>
    </source>
</evidence>
<organism evidence="4 5">
    <name type="scientific">Riccia fluitans</name>
    <dbReference type="NCBI Taxonomy" id="41844"/>
    <lineage>
        <taxon>Eukaryota</taxon>
        <taxon>Viridiplantae</taxon>
        <taxon>Streptophyta</taxon>
        <taxon>Embryophyta</taxon>
        <taxon>Marchantiophyta</taxon>
        <taxon>Marchantiopsida</taxon>
        <taxon>Marchantiidae</taxon>
        <taxon>Marchantiales</taxon>
        <taxon>Ricciaceae</taxon>
        <taxon>Riccia</taxon>
    </lineage>
</organism>
<feature type="domain" description="DNL-type" evidence="3">
    <location>
        <begin position="152"/>
        <end position="218"/>
    </location>
</feature>
<dbReference type="EMBL" id="JBHFFA010000001">
    <property type="protein sequence ID" value="KAL2650886.1"/>
    <property type="molecule type" value="Genomic_DNA"/>
</dbReference>
<dbReference type="InterPro" id="IPR007853">
    <property type="entry name" value="Znf_DNL-typ"/>
</dbReference>
<accession>A0ABD1ZJP9</accession>
<dbReference type="InterPro" id="IPR024158">
    <property type="entry name" value="Mt_import_TIM15"/>
</dbReference>
<protein>
    <recommendedName>
        <fullName evidence="3">DNL-type domain-containing protein</fullName>
    </recommendedName>
</protein>
<feature type="region of interest" description="Disordered" evidence="2">
    <location>
        <begin position="114"/>
        <end position="139"/>
    </location>
</feature>
<comment type="caution">
    <text evidence="4">The sequence shown here is derived from an EMBL/GenBank/DDBJ whole genome shotgun (WGS) entry which is preliminary data.</text>
</comment>
<sequence length="218" mass="23860">MNQGLLDLPKTFSSDLGDAALARCKRGVTKSRFQGNVPTGVVGFKGISVLSAFCVRSTVYQLSCKNYGGQGAIAVAAHAFSRDTLAVLSGPKNSVSKRGKRWQRSFAVPEEGDHFTPEALSSADSTDNGGEDSVESTSDQSFFQDVSIDLKLPRRRMLVEFTCNVCEERTQRLINPEAYKRGTVFVQCAGCEAYHQLVDNLNLIQEFDFRKENGSTGQ</sequence>
<name>A0ABD1ZJP9_9MARC</name>